<feature type="transmembrane region" description="Helical" evidence="8">
    <location>
        <begin position="350"/>
        <end position="373"/>
    </location>
</feature>
<evidence type="ECO:0000256" key="1">
    <source>
        <dbReference type="ARBA" id="ARBA00004651"/>
    </source>
</evidence>
<name>W4LJF1_ENTF1</name>
<protein>
    <submittedName>
        <fullName evidence="9">Chromate transporter</fullName>
    </submittedName>
</protein>
<comment type="caution">
    <text evidence="9">The sequence shown here is derived from an EMBL/GenBank/DDBJ whole genome shotgun (WGS) entry which is preliminary data.</text>
</comment>
<evidence type="ECO:0000256" key="2">
    <source>
        <dbReference type="ARBA" id="ARBA00005262"/>
    </source>
</evidence>
<gene>
    <name evidence="9" type="ORF">ETSY1_20395</name>
</gene>
<reference evidence="9 10" key="1">
    <citation type="journal article" date="2014" name="Nature">
        <title>An environmental bacterial taxon with a large and distinct metabolic repertoire.</title>
        <authorList>
            <person name="Wilson M.C."/>
            <person name="Mori T."/>
            <person name="Ruckert C."/>
            <person name="Uria A.R."/>
            <person name="Helf M.J."/>
            <person name="Takada K."/>
            <person name="Gernert C."/>
            <person name="Steffens U.A."/>
            <person name="Heycke N."/>
            <person name="Schmitt S."/>
            <person name="Rinke C."/>
            <person name="Helfrich E.J."/>
            <person name="Brachmann A.O."/>
            <person name="Gurgui C."/>
            <person name="Wakimoto T."/>
            <person name="Kracht M."/>
            <person name="Crusemann M."/>
            <person name="Hentschel U."/>
            <person name="Abe I."/>
            <person name="Matsunaga S."/>
            <person name="Kalinowski J."/>
            <person name="Takeyama H."/>
            <person name="Piel J."/>
        </authorList>
    </citation>
    <scope>NUCLEOTIDE SEQUENCE [LARGE SCALE GENOMIC DNA]</scope>
    <source>
        <strain evidence="10">TSY1</strain>
    </source>
</reference>
<comment type="similarity">
    <text evidence="2">Belongs to the chromate ion transporter (CHR) (TC 2.A.51) family.</text>
</comment>
<evidence type="ECO:0000256" key="6">
    <source>
        <dbReference type="ARBA" id="ARBA00023136"/>
    </source>
</evidence>
<comment type="subcellular location">
    <subcellularLocation>
        <location evidence="1">Cell membrane</location>
        <topology evidence="1">Multi-pass membrane protein</topology>
    </subcellularLocation>
</comment>
<evidence type="ECO:0000256" key="3">
    <source>
        <dbReference type="ARBA" id="ARBA00022475"/>
    </source>
</evidence>
<dbReference type="InterPro" id="IPR003370">
    <property type="entry name" value="Chromate_transpt"/>
</dbReference>
<feature type="region of interest" description="Disordered" evidence="7">
    <location>
        <begin position="1"/>
        <end position="21"/>
    </location>
</feature>
<feature type="transmembrane region" description="Helical" evidence="8">
    <location>
        <begin position="135"/>
        <end position="156"/>
    </location>
</feature>
<dbReference type="Pfam" id="PF02417">
    <property type="entry name" value="Chromate_transp"/>
    <property type="match status" value="2"/>
</dbReference>
<feature type="transmembrane region" description="Helical" evidence="8">
    <location>
        <begin position="436"/>
        <end position="453"/>
    </location>
</feature>
<feature type="transmembrane region" description="Helical" evidence="8">
    <location>
        <begin position="244"/>
        <end position="266"/>
    </location>
</feature>
<accession>W4LJF1</accession>
<dbReference type="GO" id="GO:0005886">
    <property type="term" value="C:plasma membrane"/>
    <property type="evidence" value="ECO:0007669"/>
    <property type="project" value="UniProtKB-SubCell"/>
</dbReference>
<keyword evidence="3" id="KW-1003">Cell membrane</keyword>
<keyword evidence="10" id="KW-1185">Reference proteome</keyword>
<proteinExistence type="inferred from homology"/>
<sequence>MQWSVDNRVTPGSSSPQDQTHHLDSAAHRIRFGEACRVWTKIALQSFGGPAGQIAVMHRILVEEKRWVSEDRFLHALNYCMLLPGPEAQQLATYMGWLLHRIRGGLTAGILFILPGFAAILLLSILYAGFQDLRLVQALFFGLKPAVLAIVVEAVLRIGRRALKNAVMASIAGSAFIAIFAFNVPFPFIVIAAAIVGYIGGRLWLDQFLIIKGHTAPTAPGDRVVDAILTDNAPAHTQPSLRRAALVVFVCLACWLIPLAILATWLGSGNIYVQEGVFFSKAAVVTFGGAYAVLAYIAQQAVHVYSWLQPGEMLDGLGMAETTPGPLIQVVQFVGFMGSYRHPGALDPMLAGLCGSILTTWVTFVPCFLWIFLGAPYIEALRGNRSLSTALSAITAAVVGVVLNLAVWFALHTLFRQVQDIHYPFGLRLAVPQWQTLDIAALAIAALAMVAVFRLKWGMIPTLVGSAALGMLYHFLLM</sequence>
<dbReference type="Proteomes" id="UP000019141">
    <property type="component" value="Unassembled WGS sequence"/>
</dbReference>
<dbReference type="EMBL" id="AZHW01000593">
    <property type="protein sequence ID" value="ETW98044.1"/>
    <property type="molecule type" value="Genomic_DNA"/>
</dbReference>
<dbReference type="HOGENOM" id="CLU_018106_0_0_7"/>
<feature type="transmembrane region" description="Helical" evidence="8">
    <location>
        <begin position="393"/>
        <end position="415"/>
    </location>
</feature>
<evidence type="ECO:0000313" key="9">
    <source>
        <dbReference type="EMBL" id="ETW98044.1"/>
    </source>
</evidence>
<feature type="transmembrane region" description="Helical" evidence="8">
    <location>
        <begin position="188"/>
        <end position="205"/>
    </location>
</feature>
<dbReference type="GO" id="GO:0015109">
    <property type="term" value="F:chromate transmembrane transporter activity"/>
    <property type="evidence" value="ECO:0007669"/>
    <property type="project" value="InterPro"/>
</dbReference>
<dbReference type="AlphaFoldDB" id="W4LJF1"/>
<dbReference type="InterPro" id="IPR014047">
    <property type="entry name" value="Chr_Tranpt_l_chain"/>
</dbReference>
<feature type="transmembrane region" description="Helical" evidence="8">
    <location>
        <begin position="163"/>
        <end position="182"/>
    </location>
</feature>
<evidence type="ECO:0000256" key="5">
    <source>
        <dbReference type="ARBA" id="ARBA00022989"/>
    </source>
</evidence>
<dbReference type="PANTHER" id="PTHR33567:SF3">
    <property type="entry name" value="CHROMATE ION TRANSPORTER (EUROFUNG)"/>
    <property type="match status" value="1"/>
</dbReference>
<feature type="transmembrane region" description="Helical" evidence="8">
    <location>
        <begin position="278"/>
        <end position="298"/>
    </location>
</feature>
<dbReference type="PIRSF" id="PIRSF004810">
    <property type="entry name" value="ChrA"/>
    <property type="match status" value="1"/>
</dbReference>
<dbReference type="PANTHER" id="PTHR33567">
    <property type="entry name" value="CHROMATE ION TRANSPORTER (EUROFUNG)"/>
    <property type="match status" value="1"/>
</dbReference>
<dbReference type="PATRIC" id="fig|1429438.4.peg.3962"/>
<dbReference type="NCBIfam" id="TIGR00937">
    <property type="entry name" value="2A51"/>
    <property type="match status" value="1"/>
</dbReference>
<feature type="compositionally biased region" description="Polar residues" evidence="7">
    <location>
        <begin position="1"/>
        <end position="18"/>
    </location>
</feature>
<feature type="transmembrane region" description="Helical" evidence="8">
    <location>
        <begin position="105"/>
        <end position="129"/>
    </location>
</feature>
<organism evidence="9 10">
    <name type="scientific">Entotheonella factor</name>
    <dbReference type="NCBI Taxonomy" id="1429438"/>
    <lineage>
        <taxon>Bacteria</taxon>
        <taxon>Pseudomonadati</taxon>
        <taxon>Nitrospinota/Tectimicrobiota group</taxon>
        <taxon>Candidatus Tectimicrobiota</taxon>
        <taxon>Candidatus Entotheonellia</taxon>
        <taxon>Candidatus Entotheonellales</taxon>
        <taxon>Candidatus Entotheonellaceae</taxon>
        <taxon>Candidatus Entotheonella</taxon>
    </lineage>
</organism>
<evidence type="ECO:0000256" key="4">
    <source>
        <dbReference type="ARBA" id="ARBA00022692"/>
    </source>
</evidence>
<evidence type="ECO:0000313" key="10">
    <source>
        <dbReference type="Proteomes" id="UP000019141"/>
    </source>
</evidence>
<feature type="transmembrane region" description="Helical" evidence="8">
    <location>
        <begin position="459"/>
        <end position="477"/>
    </location>
</feature>
<keyword evidence="6 8" id="KW-0472">Membrane</keyword>
<evidence type="ECO:0000256" key="8">
    <source>
        <dbReference type="SAM" id="Phobius"/>
    </source>
</evidence>
<evidence type="ECO:0000256" key="7">
    <source>
        <dbReference type="SAM" id="MobiDB-lite"/>
    </source>
</evidence>
<keyword evidence="5 8" id="KW-1133">Transmembrane helix</keyword>
<keyword evidence="4 8" id="KW-0812">Transmembrane</keyword>